<name>A0A832T9C4_9EURY</name>
<sequence length="163" mass="18636">MAETIVRKFDPNKWVLVPTRHALERLRKRELSPSADVPEAVHALRRLASTTKVLIKNDVWVAVGTERTLVLSEMRTMSLEKYQDELKRHLSRLHPTYTVYVITAEGCRPTSAGQLDVDDLATEFEYARFSGEARTLVLAREGEKALAVVTVRPPRKKERKLIE</sequence>
<dbReference type="GeneID" id="1477655"/>
<dbReference type="RefSeq" id="WP_011018722.1">
    <property type="nucleotide sequence ID" value="NZ_DUJS01000004.1"/>
</dbReference>
<proteinExistence type="predicted"/>
<evidence type="ECO:0000313" key="2">
    <source>
        <dbReference type="Proteomes" id="UP000619545"/>
    </source>
</evidence>
<organism evidence="1 2">
    <name type="scientific">Methanopyrus kandleri</name>
    <dbReference type="NCBI Taxonomy" id="2320"/>
    <lineage>
        <taxon>Archaea</taxon>
        <taxon>Methanobacteriati</taxon>
        <taxon>Methanobacteriota</taxon>
        <taxon>Methanomada group</taxon>
        <taxon>Methanopyri</taxon>
        <taxon>Methanopyrales</taxon>
        <taxon>Methanopyraceae</taxon>
        <taxon>Methanopyrus</taxon>
    </lineage>
</organism>
<dbReference type="AlphaFoldDB" id="A0A832T9C4"/>
<reference evidence="1" key="1">
    <citation type="journal article" date="2020" name="bioRxiv">
        <title>A rank-normalized archaeal taxonomy based on genome phylogeny resolves widespread incomplete and uneven classifications.</title>
        <authorList>
            <person name="Rinke C."/>
            <person name="Chuvochina M."/>
            <person name="Mussig A.J."/>
            <person name="Chaumeil P.-A."/>
            <person name="Waite D.W."/>
            <person name="Whitman W.B."/>
            <person name="Parks D.H."/>
            <person name="Hugenholtz P."/>
        </authorList>
    </citation>
    <scope>NUCLEOTIDE SEQUENCE</scope>
    <source>
        <strain evidence="1">UBA8853</strain>
    </source>
</reference>
<comment type="caution">
    <text evidence="1">The sequence shown here is derived from an EMBL/GenBank/DDBJ whole genome shotgun (WGS) entry which is preliminary data.</text>
</comment>
<accession>A0A832T9C4</accession>
<protein>
    <submittedName>
        <fullName evidence="1">Uncharacterized protein</fullName>
    </submittedName>
</protein>
<evidence type="ECO:0000313" key="1">
    <source>
        <dbReference type="EMBL" id="HII70495.1"/>
    </source>
</evidence>
<dbReference type="EMBL" id="DUJS01000004">
    <property type="protein sequence ID" value="HII70495.1"/>
    <property type="molecule type" value="Genomic_DNA"/>
</dbReference>
<dbReference type="Proteomes" id="UP000619545">
    <property type="component" value="Unassembled WGS sequence"/>
</dbReference>
<gene>
    <name evidence="1" type="ORF">HA336_04600</name>
</gene>